<dbReference type="PANTHER" id="PTHR41309">
    <property type="entry name" value="MEMBRANE PROTEIN-RELATED"/>
    <property type="match status" value="1"/>
</dbReference>
<accession>A0A1G8YX30</accession>
<keyword evidence="1" id="KW-1133">Transmembrane helix</keyword>
<dbReference type="RefSeq" id="WP_167360745.1">
    <property type="nucleotide sequence ID" value="NZ_CBCSKY010000035.1"/>
</dbReference>
<keyword evidence="1" id="KW-0812">Transmembrane</keyword>
<evidence type="ECO:0000256" key="1">
    <source>
        <dbReference type="SAM" id="Phobius"/>
    </source>
</evidence>
<dbReference type="PANTHER" id="PTHR41309:SF2">
    <property type="entry name" value="MEMBRANE PROTEIN"/>
    <property type="match status" value="1"/>
</dbReference>
<keyword evidence="3" id="KW-1185">Reference proteome</keyword>
<feature type="transmembrane region" description="Helical" evidence="1">
    <location>
        <begin position="183"/>
        <end position="207"/>
    </location>
</feature>
<gene>
    <name evidence="2" type="ORF">SAMN05216192_1311</name>
</gene>
<dbReference type="Proteomes" id="UP000199050">
    <property type="component" value="Unassembled WGS sequence"/>
</dbReference>
<dbReference type="InterPro" id="IPR025699">
    <property type="entry name" value="ABC2_memb-like"/>
</dbReference>
<dbReference type="STRING" id="1174501.SAMN05216192_1311"/>
<feature type="transmembrane region" description="Helical" evidence="1">
    <location>
        <begin position="144"/>
        <end position="163"/>
    </location>
</feature>
<dbReference type="AlphaFoldDB" id="A0A1G8YX30"/>
<proteinExistence type="predicted"/>
<evidence type="ECO:0000313" key="3">
    <source>
        <dbReference type="Proteomes" id="UP000199050"/>
    </source>
</evidence>
<evidence type="ECO:0000313" key="2">
    <source>
        <dbReference type="EMBL" id="SDK07353.1"/>
    </source>
</evidence>
<protein>
    <submittedName>
        <fullName evidence="2">ABC-2 type transport system permease protein</fullName>
    </submittedName>
</protein>
<dbReference type="EMBL" id="FNDX01000031">
    <property type="protein sequence ID" value="SDK07353.1"/>
    <property type="molecule type" value="Genomic_DNA"/>
</dbReference>
<name>A0A1G8YX30_9BACL</name>
<organism evidence="2 3">
    <name type="scientific">Paenibacillus typhae</name>
    <dbReference type="NCBI Taxonomy" id="1174501"/>
    <lineage>
        <taxon>Bacteria</taxon>
        <taxon>Bacillati</taxon>
        <taxon>Bacillota</taxon>
        <taxon>Bacilli</taxon>
        <taxon>Bacillales</taxon>
        <taxon>Paenibacillaceae</taxon>
        <taxon>Paenibacillus</taxon>
    </lineage>
</organism>
<feature type="transmembrane region" description="Helical" evidence="1">
    <location>
        <begin position="12"/>
        <end position="31"/>
    </location>
</feature>
<feature type="transmembrane region" description="Helical" evidence="1">
    <location>
        <begin position="37"/>
        <end position="57"/>
    </location>
</feature>
<sequence>MYNSFHLIRKDFIIVQKFILLLIPYYLVMGFTNFDNYTVFALLPAMLLLINSCTMDVQHNNQKFLVSLPVPRQQIVMAKYLAILPYSILSYACTVLLYLVAFSAGRTTDPLAWRELLLCIAGFPLLASFYLPLHYWLGRKGTQVVNMVFIMLIMLNFAAVKQLMEWFPGLAGWVSNGTTDSPLVPVIAGLGYVLILFCSYLISLRVFTAKDI</sequence>
<feature type="transmembrane region" description="Helical" evidence="1">
    <location>
        <begin position="78"/>
        <end position="100"/>
    </location>
</feature>
<dbReference type="Pfam" id="PF13346">
    <property type="entry name" value="ABC2_membrane_5"/>
    <property type="match status" value="1"/>
</dbReference>
<reference evidence="3" key="1">
    <citation type="submission" date="2016-10" db="EMBL/GenBank/DDBJ databases">
        <authorList>
            <person name="Varghese N."/>
            <person name="Submissions S."/>
        </authorList>
    </citation>
    <scope>NUCLEOTIDE SEQUENCE [LARGE SCALE GENOMIC DNA]</scope>
    <source>
        <strain evidence="3">CGMCC 1.11012</strain>
    </source>
</reference>
<feature type="transmembrane region" description="Helical" evidence="1">
    <location>
        <begin position="112"/>
        <end position="132"/>
    </location>
</feature>
<keyword evidence="1" id="KW-0472">Membrane</keyword>